<dbReference type="InterPro" id="IPR025701">
    <property type="entry name" value="UBQ-conjugat_E2_E"/>
</dbReference>
<organism evidence="1 2">
    <name type="scientific">Mycoplana ramosa</name>
    <name type="common">Mycoplana bullata</name>
    <dbReference type="NCBI Taxonomy" id="40837"/>
    <lineage>
        <taxon>Bacteria</taxon>
        <taxon>Pseudomonadati</taxon>
        <taxon>Pseudomonadota</taxon>
        <taxon>Alphaproteobacteria</taxon>
        <taxon>Hyphomicrobiales</taxon>
        <taxon>Rhizobiaceae</taxon>
        <taxon>Mycoplana</taxon>
    </lineage>
</organism>
<reference evidence="2" key="1">
    <citation type="journal article" date="2019" name="Int. J. Syst. Evol. Microbiol.">
        <title>The Global Catalogue of Microorganisms (GCM) 10K type strain sequencing project: providing services to taxonomists for standard genome sequencing and annotation.</title>
        <authorList>
            <consortium name="The Broad Institute Genomics Platform"/>
            <consortium name="The Broad Institute Genome Sequencing Center for Infectious Disease"/>
            <person name="Wu L."/>
            <person name="Ma J."/>
        </authorList>
    </citation>
    <scope>NUCLEOTIDE SEQUENCE [LARGE SCALE GENOMIC DNA]</scope>
    <source>
        <strain evidence="2">CCUG 55609</strain>
    </source>
</reference>
<name>A0ABW3YY44_MYCRA</name>
<gene>
    <name evidence="1" type="ORF">ACFQ33_13220</name>
</gene>
<dbReference type="EMBL" id="JBHTNF010000007">
    <property type="protein sequence ID" value="MFD1328851.1"/>
    <property type="molecule type" value="Genomic_DNA"/>
</dbReference>
<sequence>MALRREFDLPPTDREFLDEYGLPWETIVDGSQWVLVHDFPLPRGYNHETVTAAIRIETGYPNTELNMVYFYPSLARKDGKPIGATEARQALDGKTYQRWSRHRTAANPWKIGRDHIGTHVILIEDWLDREFEKCPCQ</sequence>
<dbReference type="Proteomes" id="UP001597173">
    <property type="component" value="Unassembled WGS sequence"/>
</dbReference>
<accession>A0ABW3YY44</accession>
<dbReference type="Pfam" id="PF14462">
    <property type="entry name" value="Prok-E2_E"/>
    <property type="match status" value="1"/>
</dbReference>
<dbReference type="RefSeq" id="WP_374839501.1">
    <property type="nucleotide sequence ID" value="NZ_JBHEEW010000009.1"/>
</dbReference>
<keyword evidence="2" id="KW-1185">Reference proteome</keyword>
<evidence type="ECO:0000313" key="2">
    <source>
        <dbReference type="Proteomes" id="UP001597173"/>
    </source>
</evidence>
<protein>
    <submittedName>
        <fullName evidence="1">E2/UBC family protein</fullName>
    </submittedName>
</protein>
<comment type="caution">
    <text evidence="1">The sequence shown here is derived from an EMBL/GenBank/DDBJ whole genome shotgun (WGS) entry which is preliminary data.</text>
</comment>
<proteinExistence type="predicted"/>
<evidence type="ECO:0000313" key="1">
    <source>
        <dbReference type="EMBL" id="MFD1328851.1"/>
    </source>
</evidence>